<protein>
    <recommendedName>
        <fullName evidence="1">LysM domain-containing protein</fullName>
    </recommendedName>
</protein>
<dbReference type="Gene3D" id="3.10.450.350">
    <property type="match status" value="1"/>
</dbReference>
<comment type="caution">
    <text evidence="2">The sequence shown here is derived from an EMBL/GenBank/DDBJ whole genome shotgun (WGS) entry which is preliminary data.</text>
</comment>
<dbReference type="EMBL" id="JAGDFX010000004">
    <property type="protein sequence ID" value="MBO1518993.1"/>
    <property type="molecule type" value="Genomic_DNA"/>
</dbReference>
<evidence type="ECO:0000313" key="2">
    <source>
        <dbReference type="EMBL" id="MBO1518993.1"/>
    </source>
</evidence>
<accession>A0ABS3NEI2</accession>
<organism evidence="2 3">
    <name type="scientific">Oceanisphaera pacifica</name>
    <dbReference type="NCBI Taxonomy" id="2818389"/>
    <lineage>
        <taxon>Bacteria</taxon>
        <taxon>Pseudomonadati</taxon>
        <taxon>Pseudomonadota</taxon>
        <taxon>Gammaproteobacteria</taxon>
        <taxon>Aeromonadales</taxon>
        <taxon>Aeromonadaceae</taxon>
        <taxon>Oceanisphaera</taxon>
    </lineage>
</organism>
<proteinExistence type="predicted"/>
<dbReference type="InterPro" id="IPR007340">
    <property type="entry name" value="LysM_Opacity-associatedA"/>
</dbReference>
<reference evidence="2 3" key="1">
    <citation type="submission" date="2021-03" db="EMBL/GenBank/DDBJ databases">
        <title>Oceanisphaera sp. nov., isolated from the intestine.</title>
        <authorList>
            <person name="Zhao L.-H."/>
            <person name="Shi L.-F."/>
        </authorList>
    </citation>
    <scope>NUCLEOTIDE SEQUENCE [LARGE SCALE GENOMIC DNA]</scope>
    <source>
        <strain evidence="2 3">DM8</strain>
    </source>
</reference>
<feature type="domain" description="LysM" evidence="1">
    <location>
        <begin position="97"/>
        <end position="145"/>
    </location>
</feature>
<evidence type="ECO:0000259" key="1">
    <source>
        <dbReference type="PROSITE" id="PS51782"/>
    </source>
</evidence>
<evidence type="ECO:0000313" key="3">
    <source>
        <dbReference type="Proteomes" id="UP000664882"/>
    </source>
</evidence>
<gene>
    <name evidence="2" type="ORF">J3U76_04975</name>
</gene>
<dbReference type="InterPro" id="IPR018392">
    <property type="entry name" value="LysM"/>
</dbReference>
<dbReference type="Proteomes" id="UP000664882">
    <property type="component" value="Unassembled WGS sequence"/>
</dbReference>
<keyword evidence="3" id="KW-1185">Reference proteome</keyword>
<dbReference type="PROSITE" id="PS51782">
    <property type="entry name" value="LYSM"/>
    <property type="match status" value="1"/>
</dbReference>
<sequence length="181" mass="20134">MSKRKTMKRNQPQSLLSKINAITLPARKGIGRGLRAWQRVPTLHKLGLLLLTPLWLGLLAWQPAAKTPEAQISGRLTLSVAANETREIPVPNGGQRLDHTLTQGETLAALFRQWQLPSRDLIALIRAEPSYQPLSNLKAGQDITAVINAKGELHYLEVNDHGRLLNAFRRMGQEFSLVTTP</sequence>
<dbReference type="Pfam" id="PF04225">
    <property type="entry name" value="LysM_OapA"/>
    <property type="match status" value="1"/>
</dbReference>
<name>A0ABS3NEI2_9GAMM</name>